<dbReference type="Proteomes" id="UP000016935">
    <property type="component" value="Unassembled WGS sequence"/>
</dbReference>
<protein>
    <recommendedName>
        <fullName evidence="3">HTH CENPB-type domain-containing protein</fullName>
    </recommendedName>
</protein>
<evidence type="ECO:0000259" key="3">
    <source>
        <dbReference type="PROSITE" id="PS51253"/>
    </source>
</evidence>
<dbReference type="GeneID" id="19405169"/>
<dbReference type="EMBL" id="KB908525">
    <property type="protein sequence ID" value="EOA89098.1"/>
    <property type="molecule type" value="Genomic_DNA"/>
</dbReference>
<dbReference type="OrthoDB" id="3942738at2759"/>
<keyword evidence="2" id="KW-0539">Nucleus</keyword>
<gene>
    <name evidence="4" type="ORF">SETTUDRAFT_48512</name>
</gene>
<dbReference type="AlphaFoldDB" id="R0K818"/>
<dbReference type="HOGENOM" id="CLU_013929_17_1_1"/>
<dbReference type="InterPro" id="IPR009057">
    <property type="entry name" value="Homeodomain-like_sf"/>
</dbReference>
<reference evidence="4 5" key="1">
    <citation type="journal article" date="2012" name="PLoS Pathog.">
        <title>Diverse lifestyles and strategies of plant pathogenesis encoded in the genomes of eighteen Dothideomycetes fungi.</title>
        <authorList>
            <person name="Ohm R.A."/>
            <person name="Feau N."/>
            <person name="Henrissat B."/>
            <person name="Schoch C.L."/>
            <person name="Horwitz B.A."/>
            <person name="Barry K.W."/>
            <person name="Condon B.J."/>
            <person name="Copeland A.C."/>
            <person name="Dhillon B."/>
            <person name="Glaser F."/>
            <person name="Hesse C.N."/>
            <person name="Kosti I."/>
            <person name="LaButti K."/>
            <person name="Lindquist E.A."/>
            <person name="Lucas S."/>
            <person name="Salamov A.A."/>
            <person name="Bradshaw R.E."/>
            <person name="Ciuffetti L."/>
            <person name="Hamelin R.C."/>
            <person name="Kema G.H.J."/>
            <person name="Lawrence C."/>
            <person name="Scott J.A."/>
            <person name="Spatafora J.W."/>
            <person name="Turgeon B.G."/>
            <person name="de Wit P.J.G.M."/>
            <person name="Zhong S."/>
            <person name="Goodwin S.B."/>
            <person name="Grigoriev I.V."/>
        </authorList>
    </citation>
    <scope>NUCLEOTIDE SEQUENCE [LARGE SCALE GENOMIC DNA]</scope>
    <source>
        <strain evidence="5">28A</strain>
    </source>
</reference>
<dbReference type="GO" id="GO:0003677">
    <property type="term" value="F:DNA binding"/>
    <property type="evidence" value="ECO:0007669"/>
    <property type="project" value="UniProtKB-KW"/>
</dbReference>
<dbReference type="SUPFAM" id="SSF46689">
    <property type="entry name" value="Homeodomain-like"/>
    <property type="match status" value="1"/>
</dbReference>
<feature type="non-terminal residue" evidence="4">
    <location>
        <position position="141"/>
    </location>
</feature>
<keyword evidence="5" id="KW-1185">Reference proteome</keyword>
<reference evidence="4 5" key="2">
    <citation type="journal article" date="2013" name="PLoS Genet.">
        <title>Comparative genome structure, secondary metabolite, and effector coding capacity across Cochliobolus pathogens.</title>
        <authorList>
            <person name="Condon B.J."/>
            <person name="Leng Y."/>
            <person name="Wu D."/>
            <person name="Bushley K.E."/>
            <person name="Ohm R.A."/>
            <person name="Otillar R."/>
            <person name="Martin J."/>
            <person name="Schackwitz W."/>
            <person name="Grimwood J."/>
            <person name="MohdZainudin N."/>
            <person name="Xue C."/>
            <person name="Wang R."/>
            <person name="Manning V.A."/>
            <person name="Dhillon B."/>
            <person name="Tu Z.J."/>
            <person name="Steffenson B.J."/>
            <person name="Salamov A."/>
            <person name="Sun H."/>
            <person name="Lowry S."/>
            <person name="LaButti K."/>
            <person name="Han J."/>
            <person name="Copeland A."/>
            <person name="Lindquist E."/>
            <person name="Barry K."/>
            <person name="Schmutz J."/>
            <person name="Baker S.E."/>
            <person name="Ciuffetti L.M."/>
            <person name="Grigoriev I.V."/>
            <person name="Zhong S."/>
            <person name="Turgeon B.G."/>
        </authorList>
    </citation>
    <scope>NUCLEOTIDE SEQUENCE [LARGE SCALE GENOMIC DNA]</scope>
    <source>
        <strain evidence="5">28A</strain>
    </source>
</reference>
<evidence type="ECO:0000313" key="4">
    <source>
        <dbReference type="EMBL" id="EOA89098.1"/>
    </source>
</evidence>
<dbReference type="Pfam" id="PF05225">
    <property type="entry name" value="HTH_psq"/>
    <property type="match status" value="1"/>
</dbReference>
<evidence type="ECO:0000256" key="2">
    <source>
        <dbReference type="ARBA" id="ARBA00023242"/>
    </source>
</evidence>
<proteinExistence type="predicted"/>
<dbReference type="InterPro" id="IPR007889">
    <property type="entry name" value="HTH_Psq"/>
</dbReference>
<accession>R0K818</accession>
<dbReference type="PROSITE" id="PS51253">
    <property type="entry name" value="HTH_CENPB"/>
    <property type="match status" value="1"/>
</dbReference>
<evidence type="ECO:0000313" key="5">
    <source>
        <dbReference type="Proteomes" id="UP000016935"/>
    </source>
</evidence>
<feature type="domain" description="HTH CENPB-type" evidence="3">
    <location>
        <begin position="49"/>
        <end position="114"/>
    </location>
</feature>
<organism evidence="4 5">
    <name type="scientific">Exserohilum turcicum (strain 28A)</name>
    <name type="common">Northern leaf blight fungus</name>
    <name type="synonym">Setosphaeria turcica</name>
    <dbReference type="NCBI Taxonomy" id="671987"/>
    <lineage>
        <taxon>Eukaryota</taxon>
        <taxon>Fungi</taxon>
        <taxon>Dikarya</taxon>
        <taxon>Ascomycota</taxon>
        <taxon>Pezizomycotina</taxon>
        <taxon>Dothideomycetes</taxon>
        <taxon>Pleosporomycetidae</taxon>
        <taxon>Pleosporales</taxon>
        <taxon>Pleosporineae</taxon>
        <taxon>Pleosporaceae</taxon>
        <taxon>Exserohilum</taxon>
    </lineage>
</organism>
<keyword evidence="1" id="KW-0238">DNA-binding</keyword>
<dbReference type="Pfam" id="PF03221">
    <property type="entry name" value="HTH_Tnp_Tc5"/>
    <property type="match status" value="1"/>
</dbReference>
<dbReference type="SMART" id="SM00674">
    <property type="entry name" value="CENPB"/>
    <property type="match status" value="1"/>
</dbReference>
<sequence>MTAIEKALAAINSQGLEGQISYRTAAKIYGVAASTLTRRHQNKTRSRAAAAHPRRLLSPQQEKYLVQHIEKLSKRSTSPSQEMIKKCVANIAKRQPSNSWVTRFLRRNREKIITRNTAGIDQNCKKADDFEDYYNYFRLLH</sequence>
<evidence type="ECO:0000256" key="1">
    <source>
        <dbReference type="ARBA" id="ARBA00023125"/>
    </source>
</evidence>
<name>R0K818_EXST2</name>
<dbReference type="InterPro" id="IPR006600">
    <property type="entry name" value="HTH_CenpB_DNA-bd_dom"/>
</dbReference>
<dbReference type="RefSeq" id="XP_008023273.1">
    <property type="nucleotide sequence ID" value="XM_008025082.1"/>
</dbReference>